<comment type="caution">
    <text evidence="5">The sequence shown here is derived from an EMBL/GenBank/DDBJ whole genome shotgun (WGS) entry which is preliminary data.</text>
</comment>
<dbReference type="PANTHER" id="PTHR11019">
    <property type="entry name" value="HTH-TYPE TRANSCRIPTIONAL REGULATOR NIMR"/>
    <property type="match status" value="1"/>
</dbReference>
<dbReference type="Pfam" id="PF02311">
    <property type="entry name" value="AraC_binding"/>
    <property type="match status" value="1"/>
</dbReference>
<dbReference type="SMART" id="SM00342">
    <property type="entry name" value="HTH_ARAC"/>
    <property type="match status" value="1"/>
</dbReference>
<keyword evidence="3" id="KW-0804">Transcription</keyword>
<dbReference type="Gene3D" id="1.10.10.60">
    <property type="entry name" value="Homeodomain-like"/>
    <property type="match status" value="1"/>
</dbReference>
<dbReference type="PANTHER" id="PTHR11019:SF199">
    <property type="entry name" value="HTH-TYPE TRANSCRIPTIONAL REGULATOR NIMR"/>
    <property type="match status" value="1"/>
</dbReference>
<dbReference type="GO" id="GO:0043565">
    <property type="term" value="F:sequence-specific DNA binding"/>
    <property type="evidence" value="ECO:0007669"/>
    <property type="project" value="InterPro"/>
</dbReference>
<dbReference type="InterPro" id="IPR011051">
    <property type="entry name" value="RmlC_Cupin_sf"/>
</dbReference>
<organism evidence="5 6">
    <name type="scientific">Sphingomonas ginsenosidivorax</name>
    <dbReference type="NCBI Taxonomy" id="862135"/>
    <lineage>
        <taxon>Bacteria</taxon>
        <taxon>Pseudomonadati</taxon>
        <taxon>Pseudomonadota</taxon>
        <taxon>Alphaproteobacteria</taxon>
        <taxon>Sphingomonadales</taxon>
        <taxon>Sphingomonadaceae</taxon>
        <taxon>Sphingomonas</taxon>
    </lineage>
</organism>
<proteinExistence type="predicted"/>
<accession>A0A5C6U8V6</accession>
<dbReference type="InterPro" id="IPR014710">
    <property type="entry name" value="RmlC-like_jellyroll"/>
</dbReference>
<evidence type="ECO:0000256" key="3">
    <source>
        <dbReference type="ARBA" id="ARBA00023163"/>
    </source>
</evidence>
<dbReference type="Pfam" id="PF12833">
    <property type="entry name" value="HTH_18"/>
    <property type="match status" value="1"/>
</dbReference>
<keyword evidence="2" id="KW-0238">DNA-binding</keyword>
<feature type="domain" description="HTH araC/xylS-type" evidence="4">
    <location>
        <begin position="159"/>
        <end position="256"/>
    </location>
</feature>
<dbReference type="SUPFAM" id="SSF46689">
    <property type="entry name" value="Homeodomain-like"/>
    <property type="match status" value="1"/>
</dbReference>
<evidence type="ECO:0000259" key="4">
    <source>
        <dbReference type="PROSITE" id="PS01124"/>
    </source>
</evidence>
<keyword evidence="1" id="KW-0805">Transcription regulation</keyword>
<evidence type="ECO:0000256" key="2">
    <source>
        <dbReference type="ARBA" id="ARBA00023125"/>
    </source>
</evidence>
<dbReference type="InterPro" id="IPR009057">
    <property type="entry name" value="Homeodomain-like_sf"/>
</dbReference>
<dbReference type="Gene3D" id="2.60.120.10">
    <property type="entry name" value="Jelly Rolls"/>
    <property type="match status" value="1"/>
</dbReference>
<sequence>MSRIRHIGRSPMIAPLCGLALAQDPGVLAEHTHDDRTQLIYASRGMVHVTTRAGRWILSPGRALWIEAGTAHGLEVRRPVDLSILYLDPTTTGLPEWRGCKVVTVNPLLRELVATAIKMPWDFKPDSSSARLMRVLIDQLGEMQQAPVDLPEPRDPRAVRVADLARHSPADRTPLSRLAPIAGASTRTIERLFLAETQMSFGAWRQRLRHVIALELLAQGEGVASVSFAVGYENPSSFIASFRSTFGKTPGTYFDPV</sequence>
<dbReference type="CDD" id="cd06124">
    <property type="entry name" value="cupin_NimR-like_N"/>
    <property type="match status" value="1"/>
</dbReference>
<protein>
    <submittedName>
        <fullName evidence="5">Helix-turn-helix transcriptional regulator</fullName>
    </submittedName>
</protein>
<keyword evidence="6" id="KW-1185">Reference proteome</keyword>
<evidence type="ECO:0000313" key="6">
    <source>
        <dbReference type="Proteomes" id="UP000321250"/>
    </source>
</evidence>
<gene>
    <name evidence="5" type="ORF">FSB78_18825</name>
</gene>
<name>A0A5C6U8V6_9SPHN</name>
<dbReference type="PROSITE" id="PS01124">
    <property type="entry name" value="HTH_ARAC_FAMILY_2"/>
    <property type="match status" value="1"/>
</dbReference>
<dbReference type="InterPro" id="IPR018060">
    <property type="entry name" value="HTH_AraC"/>
</dbReference>
<dbReference type="AlphaFoldDB" id="A0A5C6U8V6"/>
<evidence type="ECO:0000313" key="5">
    <source>
        <dbReference type="EMBL" id="TXC68028.1"/>
    </source>
</evidence>
<dbReference type="InterPro" id="IPR003313">
    <property type="entry name" value="AraC-bd"/>
</dbReference>
<evidence type="ECO:0000256" key="1">
    <source>
        <dbReference type="ARBA" id="ARBA00023015"/>
    </source>
</evidence>
<dbReference type="SUPFAM" id="SSF51182">
    <property type="entry name" value="RmlC-like cupins"/>
    <property type="match status" value="1"/>
</dbReference>
<dbReference type="GO" id="GO:0003700">
    <property type="term" value="F:DNA-binding transcription factor activity"/>
    <property type="evidence" value="ECO:0007669"/>
    <property type="project" value="InterPro"/>
</dbReference>
<dbReference type="Proteomes" id="UP000321250">
    <property type="component" value="Unassembled WGS sequence"/>
</dbReference>
<dbReference type="EMBL" id="VOQR01000002">
    <property type="protein sequence ID" value="TXC68028.1"/>
    <property type="molecule type" value="Genomic_DNA"/>
</dbReference>
<reference evidence="5 6" key="1">
    <citation type="journal article" date="2013" name="Antonie Van Leeuwenhoek">
        <title>Sphingomonas ginsenosidivorax sp. nov., with the ability to transform ginsenosides.</title>
        <authorList>
            <person name="Jin X.F."/>
            <person name="Kim J.K."/>
            <person name="Liu Q.M."/>
            <person name="Kang M.S."/>
            <person name="He D."/>
            <person name="Jin F.X."/>
            <person name="Kim S.C."/>
            <person name="Im W.T."/>
        </authorList>
    </citation>
    <scope>NUCLEOTIDE SEQUENCE [LARGE SCALE GENOMIC DNA]</scope>
    <source>
        <strain evidence="5 6">KHI67</strain>
    </source>
</reference>